<keyword evidence="3" id="KW-0963">Cytoplasm</keyword>
<sequence length="267" mass="30441">MKVQSFILFHDSSTDKSVRYGINSHLYYKGPVLNLQKSRSICEKPARINLPAIYEGRSEKRQLLSSWCKASADQPFFYWLDIGDGKEVDIKECSRSNFRQQCIEYLGPKERQHYEYHVVDGKILHTLTGEPLDTINGSPESKWIFVMSTSKRLYSGDVVESSERLCRIRKKKGLFHHSSFLAGGATLAAGRLIVDDGVLKCISAYSGHYRPTDDCLDTFLSFLNENGVNLDEVEDNFKAGDICFEAKETCNNWFNKIGSVRELLPRM</sequence>
<dbReference type="GO" id="GO:0005737">
    <property type="term" value="C:cytoplasm"/>
    <property type="evidence" value="ECO:0007669"/>
    <property type="project" value="UniProtKB-SubCell"/>
</dbReference>
<keyword evidence="6" id="KW-1185">Reference proteome</keyword>
<evidence type="ECO:0000256" key="4">
    <source>
        <dbReference type="ARBA" id="ARBA00023242"/>
    </source>
</evidence>
<dbReference type="AlphaFoldDB" id="A0ABD3CBX5"/>
<evidence type="ECO:0000256" key="1">
    <source>
        <dbReference type="ARBA" id="ARBA00004123"/>
    </source>
</evidence>
<evidence type="ECO:0000313" key="6">
    <source>
        <dbReference type="Proteomes" id="UP001632038"/>
    </source>
</evidence>
<protein>
    <submittedName>
        <fullName evidence="5">IQ domain-containing protein iqm3</fullName>
    </submittedName>
</protein>
<gene>
    <name evidence="5" type="primary">IQM3_3</name>
    <name evidence="5" type="ORF">CASFOL_028430</name>
</gene>
<proteinExistence type="predicted"/>
<accession>A0ABD3CBX5</accession>
<evidence type="ECO:0000256" key="3">
    <source>
        <dbReference type="ARBA" id="ARBA00022490"/>
    </source>
</evidence>
<name>A0ABD3CBX5_9LAMI</name>
<evidence type="ECO:0000313" key="5">
    <source>
        <dbReference type="EMBL" id="KAL3627067.1"/>
    </source>
</evidence>
<organism evidence="5 6">
    <name type="scientific">Castilleja foliolosa</name>
    <dbReference type="NCBI Taxonomy" id="1961234"/>
    <lineage>
        <taxon>Eukaryota</taxon>
        <taxon>Viridiplantae</taxon>
        <taxon>Streptophyta</taxon>
        <taxon>Embryophyta</taxon>
        <taxon>Tracheophyta</taxon>
        <taxon>Spermatophyta</taxon>
        <taxon>Magnoliopsida</taxon>
        <taxon>eudicotyledons</taxon>
        <taxon>Gunneridae</taxon>
        <taxon>Pentapetalae</taxon>
        <taxon>asterids</taxon>
        <taxon>lamiids</taxon>
        <taxon>Lamiales</taxon>
        <taxon>Orobanchaceae</taxon>
        <taxon>Pedicularideae</taxon>
        <taxon>Castillejinae</taxon>
        <taxon>Castilleja</taxon>
    </lineage>
</organism>
<dbReference type="InterPro" id="IPR044159">
    <property type="entry name" value="IQM"/>
</dbReference>
<comment type="subcellular location">
    <subcellularLocation>
        <location evidence="2">Cytoplasm</location>
    </subcellularLocation>
    <subcellularLocation>
        <location evidence="1">Nucleus</location>
    </subcellularLocation>
</comment>
<dbReference type="PANTHER" id="PTHR31250">
    <property type="entry name" value="IQ DOMAIN-CONTAINING PROTEIN IQM3"/>
    <property type="match status" value="1"/>
</dbReference>
<dbReference type="EMBL" id="JAVIJP010000039">
    <property type="protein sequence ID" value="KAL3627067.1"/>
    <property type="molecule type" value="Genomic_DNA"/>
</dbReference>
<reference evidence="6" key="1">
    <citation type="journal article" date="2024" name="IScience">
        <title>Strigolactones Initiate the Formation of Haustorium-like Structures in Castilleja.</title>
        <authorList>
            <person name="Buerger M."/>
            <person name="Peterson D."/>
            <person name="Chory J."/>
        </authorList>
    </citation>
    <scope>NUCLEOTIDE SEQUENCE [LARGE SCALE GENOMIC DNA]</scope>
</reference>
<evidence type="ECO:0000256" key="2">
    <source>
        <dbReference type="ARBA" id="ARBA00004496"/>
    </source>
</evidence>
<dbReference type="Proteomes" id="UP001632038">
    <property type="component" value="Unassembled WGS sequence"/>
</dbReference>
<dbReference type="GO" id="GO:0005634">
    <property type="term" value="C:nucleus"/>
    <property type="evidence" value="ECO:0007669"/>
    <property type="project" value="UniProtKB-SubCell"/>
</dbReference>
<dbReference type="PANTHER" id="PTHR31250:SF10">
    <property type="entry name" value="IQ DOMAIN-CONTAINING PROTEIN IQM3"/>
    <property type="match status" value="1"/>
</dbReference>
<comment type="caution">
    <text evidence="5">The sequence shown here is derived from an EMBL/GenBank/DDBJ whole genome shotgun (WGS) entry which is preliminary data.</text>
</comment>
<keyword evidence="4" id="KW-0539">Nucleus</keyword>